<gene>
    <name evidence="2" type="ORF">NLS_LOCUS7632</name>
</gene>
<dbReference type="Pfam" id="PF05011">
    <property type="entry name" value="DBR1"/>
    <property type="match status" value="1"/>
</dbReference>
<keyword evidence="3" id="KW-1185">Reference proteome</keyword>
<evidence type="ECO:0000313" key="3">
    <source>
        <dbReference type="Proteomes" id="UP000277928"/>
    </source>
</evidence>
<dbReference type="GO" id="GO:0000398">
    <property type="term" value="P:mRNA splicing, via spliceosome"/>
    <property type="evidence" value="ECO:0007669"/>
    <property type="project" value="TreeGrafter"/>
</dbReference>
<reference evidence="2 3" key="1">
    <citation type="submission" date="2018-08" db="EMBL/GenBank/DDBJ databases">
        <authorList>
            <person name="Laetsch R D."/>
            <person name="Stevens L."/>
            <person name="Kumar S."/>
            <person name="Blaxter L. M."/>
        </authorList>
    </citation>
    <scope>NUCLEOTIDE SEQUENCE [LARGE SCALE GENOMIC DNA]</scope>
</reference>
<dbReference type="PANTHER" id="PTHR12849">
    <property type="entry name" value="RNA LARIAT DEBRANCHING ENZYME"/>
    <property type="match status" value="1"/>
</dbReference>
<dbReference type="OrthoDB" id="407609at2759"/>
<evidence type="ECO:0000259" key="1">
    <source>
        <dbReference type="SMART" id="SM01124"/>
    </source>
</evidence>
<dbReference type="OMA" id="HTRNERW"/>
<dbReference type="PANTHER" id="PTHR12849:SF0">
    <property type="entry name" value="LARIAT DEBRANCHING ENZYME"/>
    <property type="match status" value="1"/>
</dbReference>
<dbReference type="GO" id="GO:0005634">
    <property type="term" value="C:nucleus"/>
    <property type="evidence" value="ECO:0007669"/>
    <property type="project" value="TreeGrafter"/>
</dbReference>
<sequence length="237" mass="27429">MVASLPRRALKPRYWLAAHMHCFFPALVPHSNKNPGNDFGLTRFLSLDKPLPRRHFLQALEFNVNQNVSLNLSYDPTWLAILKATDSLTSNIYMPSQHTRNERWDFRPTKEEIAKVVEIYDGDFTIPMNFKMTARPHRVNETNDISQELYYRNPQSAEFCEKLGIKDLNEMLCSLSLNGVGVPYYITENSDSRSVVLENRTSERKEDFDEDNDFIIDNNPTPEALLMDDLKTPAIDK</sequence>
<proteinExistence type="predicted"/>
<feature type="domain" description="Lariat debranching enzyme C-terminal" evidence="1">
    <location>
        <begin position="28"/>
        <end position="169"/>
    </location>
</feature>
<accession>A0A3P6U5J0</accession>
<organism evidence="2 3">
    <name type="scientific">Litomosoides sigmodontis</name>
    <name type="common">Filarial nematode worm</name>
    <dbReference type="NCBI Taxonomy" id="42156"/>
    <lineage>
        <taxon>Eukaryota</taxon>
        <taxon>Metazoa</taxon>
        <taxon>Ecdysozoa</taxon>
        <taxon>Nematoda</taxon>
        <taxon>Chromadorea</taxon>
        <taxon>Rhabditida</taxon>
        <taxon>Spirurina</taxon>
        <taxon>Spiruromorpha</taxon>
        <taxon>Filarioidea</taxon>
        <taxon>Onchocercidae</taxon>
        <taxon>Litomosoides</taxon>
    </lineage>
</organism>
<dbReference type="AlphaFoldDB" id="A0A3P6U5J0"/>
<dbReference type="Proteomes" id="UP000277928">
    <property type="component" value="Unassembled WGS sequence"/>
</dbReference>
<name>A0A3P6U5J0_LITSI</name>
<dbReference type="EMBL" id="UYRX01000819">
    <property type="protein sequence ID" value="VDK86460.1"/>
    <property type="molecule type" value="Genomic_DNA"/>
</dbReference>
<dbReference type="SMART" id="SM01124">
    <property type="entry name" value="DBR1"/>
    <property type="match status" value="1"/>
</dbReference>
<dbReference type="STRING" id="42156.A0A3P6U5J0"/>
<protein>
    <recommendedName>
        <fullName evidence="1">Lariat debranching enzyme C-terminal domain-containing protein</fullName>
    </recommendedName>
</protein>
<dbReference type="GO" id="GO:0008419">
    <property type="term" value="F:RNA lariat debranching enzyme activity"/>
    <property type="evidence" value="ECO:0007669"/>
    <property type="project" value="TreeGrafter"/>
</dbReference>
<evidence type="ECO:0000313" key="2">
    <source>
        <dbReference type="EMBL" id="VDK86460.1"/>
    </source>
</evidence>
<dbReference type="InterPro" id="IPR007708">
    <property type="entry name" value="DBR1_C"/>
</dbReference>